<dbReference type="Proteomes" id="UP000006794">
    <property type="component" value="Chromosome"/>
</dbReference>
<dbReference type="OrthoDB" id="328483at2157"/>
<evidence type="ECO:0008006" key="3">
    <source>
        <dbReference type="Google" id="ProtNLM"/>
    </source>
</evidence>
<dbReference type="RefSeq" id="WP_013881051.1">
    <property type="nucleotide sequence ID" value="NC_015666.1"/>
</dbReference>
<keyword evidence="2" id="KW-1185">Reference proteome</keyword>
<dbReference type="GeneID" id="10798500"/>
<name>F8DAF8_HALXS</name>
<dbReference type="HOGENOM" id="CLU_111444_1_0_2"/>
<dbReference type="KEGG" id="hxa:Halxa_3552"/>
<gene>
    <name evidence="1" type="ordered locus">Halxa_3552</name>
</gene>
<evidence type="ECO:0000313" key="1">
    <source>
        <dbReference type="EMBL" id="AEH38163.1"/>
    </source>
</evidence>
<organism evidence="1 2">
    <name type="scientific">Halopiger xanaduensis (strain DSM 18323 / JCM 14033 / SH-6)</name>
    <dbReference type="NCBI Taxonomy" id="797210"/>
    <lineage>
        <taxon>Archaea</taxon>
        <taxon>Methanobacteriati</taxon>
        <taxon>Methanobacteriota</taxon>
        <taxon>Stenosarchaea group</taxon>
        <taxon>Halobacteria</taxon>
        <taxon>Halobacteriales</taxon>
        <taxon>Natrialbaceae</taxon>
        <taxon>Halopiger</taxon>
    </lineage>
</organism>
<reference evidence="1 2" key="1">
    <citation type="journal article" date="2012" name="Stand. Genomic Sci.">
        <title>Complete genome sequence of Halopiger xanaduensis type strain (SH-6(T)).</title>
        <authorList>
            <person name="Anderson I."/>
            <person name="Tindall B.J."/>
            <person name="Rohde M."/>
            <person name="Lucas S."/>
            <person name="Han J."/>
            <person name="Lapidus A."/>
            <person name="Cheng J.F."/>
            <person name="Goodwin L."/>
            <person name="Pitluck S."/>
            <person name="Peters L."/>
            <person name="Pati A."/>
            <person name="Mikhailova N."/>
            <person name="Pagani I."/>
            <person name="Teshima H."/>
            <person name="Han C."/>
            <person name="Tapia R."/>
            <person name="Land M."/>
            <person name="Woyke T."/>
            <person name="Klenk H.P."/>
            <person name="Kyrpides N."/>
            <person name="Ivanova N."/>
        </authorList>
    </citation>
    <scope>NUCLEOTIDE SEQUENCE [LARGE SCALE GENOMIC DNA]</scope>
    <source>
        <strain evidence="2">DSM 18323 / JCM 14033 / SH-6</strain>
    </source>
</reference>
<sequence length="188" mass="19467">MHRRKFVIGVGSLAAGSAAAIGTGAFDSVEAERTVTAELADDADAYLALESSSSHSEVDPNGRLKIFDINGITNDGGGHGVGGNSEYHFDGVFEVTNQGTDTVHFYVGGLGTFVNGNDELANVYVYEDGARDTPLDGDAGALQIDSGTTESIGVYVETGDVDVEPDGSTTNSYNGTATVYAEIDDPTN</sequence>
<dbReference type="EMBL" id="CP002839">
    <property type="protein sequence ID" value="AEH38163.1"/>
    <property type="molecule type" value="Genomic_DNA"/>
</dbReference>
<evidence type="ECO:0000313" key="2">
    <source>
        <dbReference type="Proteomes" id="UP000006794"/>
    </source>
</evidence>
<protein>
    <recommendedName>
        <fullName evidence="3">DUF1102 domain-containing protein</fullName>
    </recommendedName>
</protein>
<dbReference type="eggNOG" id="arCOG02696">
    <property type="taxonomic scope" value="Archaea"/>
</dbReference>
<accession>F8DAF8</accession>
<dbReference type="AlphaFoldDB" id="F8DAF8"/>
<proteinExistence type="predicted"/>